<name>A0A0F3PIS8_ANAPH</name>
<evidence type="ECO:0000313" key="1">
    <source>
        <dbReference type="EMBL" id="KJV79857.1"/>
    </source>
</evidence>
<dbReference type="PATRIC" id="fig|1359157.3.peg.1577"/>
<sequence length="38" mass="4388">MYGSVSHGGVLLKEKQENFYWRKRAKERGGVHHNLSGM</sequence>
<gene>
    <name evidence="1" type="ORF">APHCRT_1642</name>
</gene>
<comment type="caution">
    <text evidence="1">The sequence shown here is derived from an EMBL/GenBank/DDBJ whole genome shotgun (WGS) entry which is preliminary data.</text>
</comment>
<dbReference type="EMBL" id="LAOD01000044">
    <property type="protein sequence ID" value="KJV79857.1"/>
    <property type="molecule type" value="Genomic_DNA"/>
</dbReference>
<organism evidence="1 2">
    <name type="scientific">Anaplasma phagocytophilum str. CRT53-1</name>
    <dbReference type="NCBI Taxonomy" id="1359157"/>
    <lineage>
        <taxon>Bacteria</taxon>
        <taxon>Pseudomonadati</taxon>
        <taxon>Pseudomonadota</taxon>
        <taxon>Alphaproteobacteria</taxon>
        <taxon>Rickettsiales</taxon>
        <taxon>Anaplasmataceae</taxon>
        <taxon>Anaplasma</taxon>
        <taxon>phagocytophilum group</taxon>
    </lineage>
</organism>
<dbReference type="Proteomes" id="UP000033722">
    <property type="component" value="Unassembled WGS sequence"/>
</dbReference>
<evidence type="ECO:0000313" key="2">
    <source>
        <dbReference type="Proteomes" id="UP000033722"/>
    </source>
</evidence>
<proteinExistence type="predicted"/>
<dbReference type="AlphaFoldDB" id="A0A0F3PIS8"/>
<accession>A0A0F3PIS8</accession>
<protein>
    <submittedName>
        <fullName evidence="1">Uncharacterized protein</fullName>
    </submittedName>
</protein>
<reference evidence="1 2" key="1">
    <citation type="submission" date="2015-01" db="EMBL/GenBank/DDBJ databases">
        <title>Genome Sequencing of Rickettsiales.</title>
        <authorList>
            <person name="Daugherty S.C."/>
            <person name="Su Q."/>
            <person name="Abolude K."/>
            <person name="Beier-Sexton M."/>
            <person name="Carlyon J.A."/>
            <person name="Carter R."/>
            <person name="Day N.P."/>
            <person name="Dumler S.J."/>
            <person name="Dyachenko V."/>
            <person name="Godinez A."/>
            <person name="Kurtti T.J."/>
            <person name="Lichay M."/>
            <person name="Mullins K.E."/>
            <person name="Ott S."/>
            <person name="Pappas-Brown V."/>
            <person name="Paris D.H."/>
            <person name="Patel P."/>
            <person name="Richards A.L."/>
            <person name="Sadzewicz L."/>
            <person name="Sears K."/>
            <person name="Seidman D."/>
            <person name="Sengamalay N."/>
            <person name="Stenos J."/>
            <person name="Tallon L.J."/>
            <person name="Vincent G."/>
            <person name="Fraser C.M."/>
            <person name="Munderloh U."/>
            <person name="Dunning-Hotopp J.C."/>
        </authorList>
    </citation>
    <scope>NUCLEOTIDE SEQUENCE [LARGE SCALE GENOMIC DNA]</scope>
    <source>
        <strain evidence="1 2">CRT53-1</strain>
    </source>
</reference>